<reference evidence="1" key="1">
    <citation type="submission" date="2014-09" db="EMBL/GenBank/DDBJ databases">
        <authorList>
            <person name="Magalhaes I.L.F."/>
            <person name="Oliveira U."/>
            <person name="Santos F.R."/>
            <person name="Vidigal T.H.D.A."/>
            <person name="Brescovit A.D."/>
            <person name="Santos A.J."/>
        </authorList>
    </citation>
    <scope>NUCLEOTIDE SEQUENCE</scope>
    <source>
        <tissue evidence="1">Shoot tissue taken approximately 20 cm above the soil surface</tissue>
    </source>
</reference>
<proteinExistence type="predicted"/>
<accession>A0A0A9D4A7</accession>
<dbReference type="AlphaFoldDB" id="A0A0A9D4A7"/>
<sequence length="58" mass="6780">MFDVIRYDQEGRISKHLTKSESTSNCPETFLLFQRTDLCQNPQWSLQVDIQDNKGLFG</sequence>
<evidence type="ECO:0000313" key="1">
    <source>
        <dbReference type="EMBL" id="JAD82601.1"/>
    </source>
</evidence>
<dbReference type="EMBL" id="GBRH01215294">
    <property type="protein sequence ID" value="JAD82601.1"/>
    <property type="molecule type" value="Transcribed_RNA"/>
</dbReference>
<name>A0A0A9D4A7_ARUDO</name>
<protein>
    <submittedName>
        <fullName evidence="1">Uncharacterized protein</fullName>
    </submittedName>
</protein>
<reference evidence="1" key="2">
    <citation type="journal article" date="2015" name="Data Brief">
        <title>Shoot transcriptome of the giant reed, Arundo donax.</title>
        <authorList>
            <person name="Barrero R.A."/>
            <person name="Guerrero F.D."/>
            <person name="Moolhuijzen P."/>
            <person name="Goolsby J.A."/>
            <person name="Tidwell J."/>
            <person name="Bellgard S.E."/>
            <person name="Bellgard M.I."/>
        </authorList>
    </citation>
    <scope>NUCLEOTIDE SEQUENCE</scope>
    <source>
        <tissue evidence="1">Shoot tissue taken approximately 20 cm above the soil surface</tissue>
    </source>
</reference>
<organism evidence="1">
    <name type="scientific">Arundo donax</name>
    <name type="common">Giant reed</name>
    <name type="synonym">Donax arundinaceus</name>
    <dbReference type="NCBI Taxonomy" id="35708"/>
    <lineage>
        <taxon>Eukaryota</taxon>
        <taxon>Viridiplantae</taxon>
        <taxon>Streptophyta</taxon>
        <taxon>Embryophyta</taxon>
        <taxon>Tracheophyta</taxon>
        <taxon>Spermatophyta</taxon>
        <taxon>Magnoliopsida</taxon>
        <taxon>Liliopsida</taxon>
        <taxon>Poales</taxon>
        <taxon>Poaceae</taxon>
        <taxon>PACMAD clade</taxon>
        <taxon>Arundinoideae</taxon>
        <taxon>Arundineae</taxon>
        <taxon>Arundo</taxon>
    </lineage>
</organism>